<protein>
    <submittedName>
        <fullName evidence="1">Unannotated protein</fullName>
    </submittedName>
</protein>
<proteinExistence type="predicted"/>
<reference evidence="1" key="1">
    <citation type="submission" date="2020-05" db="EMBL/GenBank/DDBJ databases">
        <authorList>
            <person name="Chiriac C."/>
            <person name="Salcher M."/>
            <person name="Ghai R."/>
            <person name="Kavagutti S V."/>
        </authorList>
    </citation>
    <scope>NUCLEOTIDE SEQUENCE</scope>
</reference>
<name>A0A6J7JEF4_9ZZZZ</name>
<sequence>MIERYHGTIKFECPWRHLPADGLTVGRHQIESPDGTDLRDLD</sequence>
<gene>
    <name evidence="1" type="ORF">UFOPK3564_03005</name>
</gene>
<dbReference type="AlphaFoldDB" id="A0A6J7JEF4"/>
<evidence type="ECO:0000313" key="1">
    <source>
        <dbReference type="EMBL" id="CAB4941818.1"/>
    </source>
</evidence>
<dbReference type="EMBL" id="CAFBMK010000252">
    <property type="protein sequence ID" value="CAB4941818.1"/>
    <property type="molecule type" value="Genomic_DNA"/>
</dbReference>
<organism evidence="1">
    <name type="scientific">freshwater metagenome</name>
    <dbReference type="NCBI Taxonomy" id="449393"/>
    <lineage>
        <taxon>unclassified sequences</taxon>
        <taxon>metagenomes</taxon>
        <taxon>ecological metagenomes</taxon>
    </lineage>
</organism>
<accession>A0A6J7JEF4</accession>